<accession>A0A8S5VGV0</accession>
<proteinExistence type="predicted"/>
<reference evidence="1" key="1">
    <citation type="journal article" date="2021" name="Proc. Natl. Acad. Sci. U.S.A.">
        <title>A Catalog of Tens of Thousands of Viruses from Human Metagenomes Reveals Hidden Associations with Chronic Diseases.</title>
        <authorList>
            <person name="Tisza M.J."/>
            <person name="Buck C.B."/>
        </authorList>
    </citation>
    <scope>NUCLEOTIDE SEQUENCE</scope>
    <source>
        <strain evidence="1">CtkfK18</strain>
    </source>
</reference>
<evidence type="ECO:0000313" key="1">
    <source>
        <dbReference type="EMBL" id="DAG05843.1"/>
    </source>
</evidence>
<organism evidence="1">
    <name type="scientific">Myoviridae sp. ctkfK18</name>
    <dbReference type="NCBI Taxonomy" id="2825165"/>
    <lineage>
        <taxon>Viruses</taxon>
        <taxon>Duplodnaviria</taxon>
        <taxon>Heunggongvirae</taxon>
        <taxon>Uroviricota</taxon>
        <taxon>Caudoviricetes</taxon>
    </lineage>
</organism>
<name>A0A8S5VGV0_9CAUD</name>
<protein>
    <submittedName>
        <fullName evidence="1">Uncharacterized protein</fullName>
    </submittedName>
</protein>
<dbReference type="EMBL" id="BK016265">
    <property type="protein sequence ID" value="DAG05843.1"/>
    <property type="molecule type" value="Genomic_DNA"/>
</dbReference>
<sequence>MKTFAYDDQECVFGIMDEEKLKVLRFNVYKCTITGNKAIIYCDEGTMTYKLLPDGTYEMEAIN</sequence>